<organism evidence="5 6">
    <name type="scientific">Pleomassaria siparia CBS 279.74</name>
    <dbReference type="NCBI Taxonomy" id="1314801"/>
    <lineage>
        <taxon>Eukaryota</taxon>
        <taxon>Fungi</taxon>
        <taxon>Dikarya</taxon>
        <taxon>Ascomycota</taxon>
        <taxon>Pezizomycotina</taxon>
        <taxon>Dothideomycetes</taxon>
        <taxon>Pleosporomycetidae</taxon>
        <taxon>Pleosporales</taxon>
        <taxon>Pleomassariaceae</taxon>
        <taxon>Pleomassaria</taxon>
    </lineage>
</organism>
<dbReference type="InterPro" id="IPR002110">
    <property type="entry name" value="Ankyrin_rpt"/>
</dbReference>
<feature type="repeat" description="ANK" evidence="3">
    <location>
        <begin position="686"/>
        <end position="718"/>
    </location>
</feature>
<dbReference type="PROSITE" id="PS50297">
    <property type="entry name" value="ANK_REP_REGION"/>
    <property type="match status" value="2"/>
</dbReference>
<evidence type="ECO:0000313" key="6">
    <source>
        <dbReference type="Proteomes" id="UP000799428"/>
    </source>
</evidence>
<proteinExistence type="predicted"/>
<dbReference type="OrthoDB" id="426293at2759"/>
<dbReference type="Pfam" id="PF12796">
    <property type="entry name" value="Ank_2"/>
    <property type="match status" value="4"/>
</dbReference>
<keyword evidence="6" id="KW-1185">Reference proteome</keyword>
<dbReference type="PROSITE" id="PS50088">
    <property type="entry name" value="ANK_REPEAT"/>
    <property type="match status" value="4"/>
</dbReference>
<evidence type="ECO:0000313" key="5">
    <source>
        <dbReference type="EMBL" id="KAF2714525.1"/>
    </source>
</evidence>
<feature type="compositionally biased region" description="Pro residues" evidence="4">
    <location>
        <begin position="178"/>
        <end position="208"/>
    </location>
</feature>
<accession>A0A6G1KPP9</accession>
<feature type="repeat" description="ANK" evidence="3">
    <location>
        <begin position="502"/>
        <end position="534"/>
    </location>
</feature>
<dbReference type="PANTHER" id="PTHR24198:SF165">
    <property type="entry name" value="ANKYRIN REPEAT-CONTAINING PROTEIN-RELATED"/>
    <property type="match status" value="1"/>
</dbReference>
<feature type="region of interest" description="Disordered" evidence="4">
    <location>
        <begin position="172"/>
        <end position="257"/>
    </location>
</feature>
<keyword evidence="1" id="KW-0677">Repeat</keyword>
<name>A0A6G1KPP9_9PLEO</name>
<evidence type="ECO:0000256" key="2">
    <source>
        <dbReference type="ARBA" id="ARBA00023043"/>
    </source>
</evidence>
<feature type="repeat" description="ANK" evidence="3">
    <location>
        <begin position="821"/>
        <end position="853"/>
    </location>
</feature>
<reference evidence="5" key="1">
    <citation type="journal article" date="2020" name="Stud. Mycol.">
        <title>101 Dothideomycetes genomes: a test case for predicting lifestyles and emergence of pathogens.</title>
        <authorList>
            <person name="Haridas S."/>
            <person name="Albert R."/>
            <person name="Binder M."/>
            <person name="Bloem J."/>
            <person name="Labutti K."/>
            <person name="Salamov A."/>
            <person name="Andreopoulos B."/>
            <person name="Baker S."/>
            <person name="Barry K."/>
            <person name="Bills G."/>
            <person name="Bluhm B."/>
            <person name="Cannon C."/>
            <person name="Castanera R."/>
            <person name="Culley D."/>
            <person name="Daum C."/>
            <person name="Ezra D."/>
            <person name="Gonzalez J."/>
            <person name="Henrissat B."/>
            <person name="Kuo A."/>
            <person name="Liang C."/>
            <person name="Lipzen A."/>
            <person name="Lutzoni F."/>
            <person name="Magnuson J."/>
            <person name="Mondo S."/>
            <person name="Nolan M."/>
            <person name="Ohm R."/>
            <person name="Pangilinan J."/>
            <person name="Park H.-J."/>
            <person name="Ramirez L."/>
            <person name="Alfaro M."/>
            <person name="Sun H."/>
            <person name="Tritt A."/>
            <person name="Yoshinaga Y."/>
            <person name="Zwiers L.-H."/>
            <person name="Turgeon B."/>
            <person name="Goodwin S."/>
            <person name="Spatafora J."/>
            <person name="Crous P."/>
            <person name="Grigoriev I."/>
        </authorList>
    </citation>
    <scope>NUCLEOTIDE SEQUENCE</scope>
    <source>
        <strain evidence="5">CBS 279.74</strain>
    </source>
</reference>
<protein>
    <submittedName>
        <fullName evidence="5">Ankyrin</fullName>
    </submittedName>
</protein>
<feature type="repeat" description="ANK" evidence="3">
    <location>
        <begin position="593"/>
        <end position="625"/>
    </location>
</feature>
<dbReference type="Pfam" id="PF13637">
    <property type="entry name" value="Ank_4"/>
    <property type="match status" value="1"/>
</dbReference>
<dbReference type="InterPro" id="IPR036770">
    <property type="entry name" value="Ankyrin_rpt-contain_sf"/>
</dbReference>
<dbReference type="Proteomes" id="UP000799428">
    <property type="component" value="Unassembled WGS sequence"/>
</dbReference>
<evidence type="ECO:0000256" key="4">
    <source>
        <dbReference type="SAM" id="MobiDB-lite"/>
    </source>
</evidence>
<evidence type="ECO:0000256" key="1">
    <source>
        <dbReference type="ARBA" id="ARBA00022737"/>
    </source>
</evidence>
<sequence>MAPAKKEVLLALCKRVTTLGNSISIRMFEYLSTFKNHAHGFQNLATEFLDLSKTLWSIEAGLNEASHSRNQMPNDMVQELDKQFRQLNDEFIVLNQMVLKFIDNEKKGSFMKGLRMMFADTDVEKMRNTLAKSRSALTLSSAMFRWSIGNAKADASIGIGYTGLAAALQRMSPGKPSVLPPLSPPPESELPPPPASFDRSPLPPPSLPPASISKSSATNLRQRSEEFPLPHIPLTPSPSERHNSLRAPSNLSGEFAPSSLRDTMYHQNRHMPNEPVYEDASSDDTNDRRSRTLVEDQSLDLDVHEAYINEGIYRKAAVVESSPRWAPRTSSQSKVAGGKAALVNAVQQKKHRTLEQLLEGGARADAQVEAGMLRAAVQNRDAECISLLLRHGVDANGVDKEEFTPLFAATQVFFFEGARLLLRQGANPNLSAGPDQTSPLALAASENSIELVQMYMKHGGDPDLILANDSTALVSAMTRICSAQVVEALLSAGGDANAKSGEGATALFQAIQANRIDLMTVLLDHGANPNLPGPKHPLWPSTYKPKALQLLLSRGADHKKCPGIMELASSLKKIESISILMKVGVSPNVRKDGIYTPLCSAIRDNSADIVTYLLENGADPNLNAAEYPAFKCITHKRLHFLPQLVAAGVDLHTPKGIIETAVVHNDKDAIIFLLDQGVNPNDRTPEGNTALTTAIRDGRTELLDLLLANGADPSVRGQDWPLCMAVRRPDILKKLLAVISNPRSCRGVIEMAVVANELESIHKNCGVFSPLTTAIHEADADPNAAGEHLPLVKALRKYDGHDTEILRMLLTRGADINKMHRGWNAVLQAVENGDVEILRLLIEKGGLVDLQAMDDSGRPVIDIVTERGWEEGLALMFPNADAKQSFLSLSSWGWMTSSQKPREAYDSDCETGSSMVFHDQ</sequence>
<dbReference type="AlphaFoldDB" id="A0A6G1KPP9"/>
<dbReference type="EMBL" id="MU005764">
    <property type="protein sequence ID" value="KAF2714525.1"/>
    <property type="molecule type" value="Genomic_DNA"/>
</dbReference>
<dbReference type="SUPFAM" id="SSF48403">
    <property type="entry name" value="Ankyrin repeat"/>
    <property type="match status" value="3"/>
</dbReference>
<dbReference type="Gene3D" id="1.25.40.20">
    <property type="entry name" value="Ankyrin repeat-containing domain"/>
    <property type="match status" value="2"/>
</dbReference>
<dbReference type="PANTHER" id="PTHR24198">
    <property type="entry name" value="ANKYRIN REPEAT AND PROTEIN KINASE DOMAIN-CONTAINING PROTEIN"/>
    <property type="match status" value="1"/>
</dbReference>
<keyword evidence="2 3" id="KW-0040">ANK repeat</keyword>
<gene>
    <name evidence="5" type="ORF">K504DRAFT_477989</name>
</gene>
<evidence type="ECO:0000256" key="3">
    <source>
        <dbReference type="PROSITE-ProRule" id="PRU00023"/>
    </source>
</evidence>
<dbReference type="SMART" id="SM00248">
    <property type="entry name" value="ANK"/>
    <property type="match status" value="12"/>
</dbReference>